<dbReference type="HOGENOM" id="CLU_1517573_0_0_1"/>
<name>A0A074WPR2_9PEZI</name>
<reference evidence="1 2" key="1">
    <citation type="journal article" date="2014" name="BMC Genomics">
        <title>Genome sequencing of four Aureobasidium pullulans varieties: biotechnological potential, stress tolerance, and description of new species.</title>
        <authorList>
            <person name="Gostin Ar C."/>
            <person name="Ohm R.A."/>
            <person name="Kogej T."/>
            <person name="Sonjak S."/>
            <person name="Turk M."/>
            <person name="Zajc J."/>
            <person name="Zalar P."/>
            <person name="Grube M."/>
            <person name="Sun H."/>
            <person name="Han J."/>
            <person name="Sharma A."/>
            <person name="Chiniquy J."/>
            <person name="Ngan C.Y."/>
            <person name="Lipzen A."/>
            <person name="Barry K."/>
            <person name="Grigoriev I.V."/>
            <person name="Gunde-Cimerman N."/>
        </authorList>
    </citation>
    <scope>NUCLEOTIDE SEQUENCE [LARGE SCALE GENOMIC DNA]</scope>
    <source>
        <strain evidence="1 2">CBS 147.97</strain>
    </source>
</reference>
<dbReference type="GeneID" id="25409807"/>
<protein>
    <submittedName>
        <fullName evidence="1">Uncharacterized protein</fullName>
    </submittedName>
</protein>
<accession>A0A074WPR2</accession>
<dbReference type="OrthoDB" id="2740448at2759"/>
<proteinExistence type="predicted"/>
<dbReference type="Proteomes" id="UP000027730">
    <property type="component" value="Unassembled WGS sequence"/>
</dbReference>
<sequence length="177" mass="20052">MTSFEHVGVMVGRLQHSSLLNSSPQQQQHANPRSHINRDKMVSLDAVLQCTKQALHICTKTLDCNFCPTQQSCVFLIPRLAVQMAVLVDQACRDYKLCFGHRKREYLGHDPMLLGQYSLDTLSEWLAVMGPVVLLQARGWEALLSRLTGFEDLGREEMVRSAMQSTHRSVTMILQLL</sequence>
<evidence type="ECO:0000313" key="1">
    <source>
        <dbReference type="EMBL" id="KEQ75115.1"/>
    </source>
</evidence>
<gene>
    <name evidence="1" type="ORF">M436DRAFT_42667</name>
</gene>
<evidence type="ECO:0000313" key="2">
    <source>
        <dbReference type="Proteomes" id="UP000027730"/>
    </source>
</evidence>
<organism evidence="1 2">
    <name type="scientific">Aureobasidium namibiae CBS 147.97</name>
    <dbReference type="NCBI Taxonomy" id="1043004"/>
    <lineage>
        <taxon>Eukaryota</taxon>
        <taxon>Fungi</taxon>
        <taxon>Dikarya</taxon>
        <taxon>Ascomycota</taxon>
        <taxon>Pezizomycotina</taxon>
        <taxon>Dothideomycetes</taxon>
        <taxon>Dothideomycetidae</taxon>
        <taxon>Dothideales</taxon>
        <taxon>Saccotheciaceae</taxon>
        <taxon>Aureobasidium</taxon>
    </lineage>
</organism>
<keyword evidence="2" id="KW-1185">Reference proteome</keyword>
<dbReference type="AlphaFoldDB" id="A0A074WPR2"/>
<dbReference type="EMBL" id="KL584706">
    <property type="protein sequence ID" value="KEQ75115.1"/>
    <property type="molecule type" value="Genomic_DNA"/>
</dbReference>
<dbReference type="RefSeq" id="XP_013429006.1">
    <property type="nucleotide sequence ID" value="XM_013573552.1"/>
</dbReference>